<gene>
    <name evidence="3" type="ORF">D1164_04745</name>
</gene>
<dbReference type="GO" id="GO:0005886">
    <property type="term" value="C:plasma membrane"/>
    <property type="evidence" value="ECO:0007669"/>
    <property type="project" value="UniProtKB-SubCell"/>
</dbReference>
<feature type="transmembrane region" description="Helical" evidence="1">
    <location>
        <begin position="226"/>
        <end position="246"/>
    </location>
</feature>
<feature type="transmembrane region" description="Helical" evidence="1">
    <location>
        <begin position="63"/>
        <end position="81"/>
    </location>
</feature>
<dbReference type="GO" id="GO:0140359">
    <property type="term" value="F:ABC-type transporter activity"/>
    <property type="evidence" value="ECO:0007669"/>
    <property type="project" value="InterPro"/>
</dbReference>
<dbReference type="EMBL" id="QWET01000003">
    <property type="protein sequence ID" value="RIH66224.1"/>
    <property type="molecule type" value="Genomic_DNA"/>
</dbReference>
<evidence type="ECO:0000256" key="1">
    <source>
        <dbReference type="SAM" id="Phobius"/>
    </source>
</evidence>
<dbReference type="SUPFAM" id="SSF55486">
    <property type="entry name" value="Metalloproteases ('zincins'), catalytic domain"/>
    <property type="match status" value="1"/>
</dbReference>
<keyword evidence="1" id="KW-0472">Membrane</keyword>
<feature type="transmembrane region" description="Helical" evidence="1">
    <location>
        <begin position="148"/>
        <end position="170"/>
    </location>
</feature>
<proteinExistence type="predicted"/>
<sequence>MISLHNILSIAKYERKTLLRSWFFRIFSVLSLLVLFGLNFGFIIEGGGPDGWAIRSIPAAIPYFNLLILNVAQAIIAVFLASDFLKRDKKLDTTEVIYMRSMTNGEYVIGKTWGNLQVFLVLNIAVILMAFIFNMLSQGTSVNWESYGVYLLLISVPTLVFIMGLSFLLMSVIRNQAITFVIILGYIGITLFLLQAKFYYIFDYMAFNIPMLISDITGMGNLEKVLIHRGIYFSLGASFIFLTIFLLKRLPQSESMTYFSLVFAIAFLGTGGYLGYRHIDQFKKNEIIRTEAIELNNSYVKEQLPVTLAHSISMEHQGKKLAATSTLTLKNENAKPLEKLIFSLNEGLTVKSFKWNGKEIPFLRKRHLILVTQDVLLQPGQEAKAEIVYAGNISENLCYLDIPEEERQKKYGKFVLNVDKRYAFLTPHYVLLTSEANWYPTTGVTYSTEDVSWNRPEFINFNLEVKTAPGLQAVSQGEITEISDGRFTFTNNVPLTQISLAIGAYEKKNMEYDSLEYGIWHIKGHDFFTGAFPEIKDTIPQLIGERMGDFERTYNLEYAFDRLFLMEVPVQFKTYERIWSARQEFVQPEQVLIPEKGYLLREADLEGSKKRMERWGRRGNNNMTGKDIEMRILNDFLGLFTEEQKTDFRGRRGGFSVVELANPYFVFPMLYNFQNNIQSEEWPITNRIFEAYLRSQSANLRSGWMRNMQGMSDDELANIALQDSTFEEILADPEQKRIIDNVIKLKGEVLFSMVQWKAGQEEFEDFLRDLLRQYRFKNISFETFDQKIKEKFGIELIPMMDNWFKEKKLPGYLFSPIEAVKVRTQNRMRTKIFLKATNFSEIEGIVKFSFRLGDRGGRGGGFGRGPSAEDMINKLVYLDPGQSKDISFMLDADPRMVMLNTMTSQNIPQVITEGFRDIEEDPRAVQFEGEVITDIPVKSELSGEIIVDNEDPEFEITQTEKISLLEKWLIKKEEGTRKYEGMNYWRPPVNWTATTNSDFYGEYVRSGYYIKAGDGSMKAKWHVPVTEPGYYDVYYHIYKTRRFGRRGGDEQGEYQFFIHSDDGQEEQTLSYQSADEGWNHLGSYYFSPDTALIELTNKSELRIVFADAVRLVKL</sequence>
<dbReference type="RefSeq" id="WP_119348811.1">
    <property type="nucleotide sequence ID" value="NZ_QWET01000003.1"/>
</dbReference>
<dbReference type="Proteomes" id="UP000266441">
    <property type="component" value="Unassembled WGS sequence"/>
</dbReference>
<dbReference type="OrthoDB" id="1108570at2"/>
<dbReference type="Gene3D" id="1.10.390.10">
    <property type="entry name" value="Neutral Protease Domain 2"/>
    <property type="match status" value="1"/>
</dbReference>
<evidence type="ECO:0000313" key="3">
    <source>
        <dbReference type="EMBL" id="RIH66224.1"/>
    </source>
</evidence>
<dbReference type="GO" id="GO:0016829">
    <property type="term" value="F:lyase activity"/>
    <property type="evidence" value="ECO:0007669"/>
    <property type="project" value="UniProtKB-KW"/>
</dbReference>
<keyword evidence="4" id="KW-1185">Reference proteome</keyword>
<accession>A0A399D2W6</accession>
<reference evidence="3 4" key="1">
    <citation type="journal article" date="2015" name="Int. J. Syst. Evol. Microbiol.">
        <title>Mariniphaga sediminis sp. nov., isolated from coastal sediment.</title>
        <authorList>
            <person name="Wang F.Q."/>
            <person name="Shen Q.Y."/>
            <person name="Chen G.J."/>
            <person name="Du Z.J."/>
        </authorList>
    </citation>
    <scope>NUCLEOTIDE SEQUENCE [LARGE SCALE GENOMIC DNA]</scope>
    <source>
        <strain evidence="3 4">SY21</strain>
    </source>
</reference>
<dbReference type="AlphaFoldDB" id="A0A399D2W6"/>
<comment type="caution">
    <text evidence="3">The sequence shown here is derived from an EMBL/GenBank/DDBJ whole genome shotgun (WGS) entry which is preliminary data.</text>
</comment>
<feature type="transmembrane region" description="Helical" evidence="1">
    <location>
        <begin position="177"/>
        <end position="202"/>
    </location>
</feature>
<evidence type="ECO:0000259" key="2">
    <source>
        <dbReference type="Pfam" id="PF25275"/>
    </source>
</evidence>
<feature type="transmembrane region" description="Helical" evidence="1">
    <location>
        <begin position="118"/>
        <end position="136"/>
    </location>
</feature>
<organism evidence="3 4">
    <name type="scientific">Mariniphaga sediminis</name>
    <dbReference type="NCBI Taxonomy" id="1628158"/>
    <lineage>
        <taxon>Bacteria</taxon>
        <taxon>Pseudomonadati</taxon>
        <taxon>Bacteroidota</taxon>
        <taxon>Bacteroidia</taxon>
        <taxon>Marinilabiliales</taxon>
        <taxon>Prolixibacteraceae</taxon>
        <taxon>Mariniphaga</taxon>
    </lineage>
</organism>
<feature type="transmembrane region" description="Helical" evidence="1">
    <location>
        <begin position="258"/>
        <end position="276"/>
    </location>
</feature>
<keyword evidence="3" id="KW-0456">Lyase</keyword>
<feature type="transmembrane region" description="Helical" evidence="1">
    <location>
        <begin position="22"/>
        <end position="43"/>
    </location>
</feature>
<dbReference type="Pfam" id="PF25275">
    <property type="entry name" value="Golvesin_C"/>
    <property type="match status" value="1"/>
</dbReference>
<name>A0A399D2W6_9BACT</name>
<keyword evidence="1" id="KW-0812">Transmembrane</keyword>
<dbReference type="InterPro" id="IPR027268">
    <property type="entry name" value="Peptidase_M4/M1_CTD_sf"/>
</dbReference>
<feature type="domain" description="Golvesin/Xly CBD-like" evidence="2">
    <location>
        <begin position="990"/>
        <end position="1112"/>
    </location>
</feature>
<dbReference type="InterPro" id="IPR033803">
    <property type="entry name" value="CBD-like_Golvesin-Xly"/>
</dbReference>
<evidence type="ECO:0000313" key="4">
    <source>
        <dbReference type="Proteomes" id="UP000266441"/>
    </source>
</evidence>
<protein>
    <submittedName>
        <fullName evidence="3">Xanthan lyase</fullName>
    </submittedName>
</protein>
<keyword evidence="1" id="KW-1133">Transmembrane helix</keyword>